<gene>
    <name evidence="7" type="ORF">CAP_3773</name>
</gene>
<reference evidence="7 8" key="1">
    <citation type="submission" date="2013-05" db="EMBL/GenBank/DDBJ databases">
        <title>Genome assembly of Chondromyces apiculatus DSM 436.</title>
        <authorList>
            <person name="Sharma G."/>
            <person name="Khatri I."/>
            <person name="Kaur C."/>
            <person name="Mayilraj S."/>
            <person name="Subramanian S."/>
        </authorList>
    </citation>
    <scope>NUCLEOTIDE SEQUENCE [LARGE SCALE GENOMIC DNA]</scope>
    <source>
        <strain evidence="7 8">DSM 436</strain>
    </source>
</reference>
<dbReference type="GO" id="GO:0006796">
    <property type="term" value="P:phosphate-containing compound metabolic process"/>
    <property type="evidence" value="ECO:0007669"/>
    <property type="project" value="InterPro"/>
</dbReference>
<evidence type="ECO:0000256" key="5">
    <source>
        <dbReference type="ARBA" id="ARBA00022842"/>
    </source>
</evidence>
<comment type="caution">
    <text evidence="7">The sequence shown here is derived from an EMBL/GenBank/DDBJ whole genome shotgun (WGS) entry which is preliminary data.</text>
</comment>
<dbReference type="InterPro" id="IPR008162">
    <property type="entry name" value="Pyrophosphatase"/>
</dbReference>
<dbReference type="InterPro" id="IPR036649">
    <property type="entry name" value="Pyrophosphatase_sf"/>
</dbReference>
<evidence type="ECO:0000256" key="3">
    <source>
        <dbReference type="ARBA" id="ARBA00022723"/>
    </source>
</evidence>
<dbReference type="GO" id="GO:0004427">
    <property type="term" value="F:inorganic diphosphate phosphatase activity"/>
    <property type="evidence" value="ECO:0007669"/>
    <property type="project" value="UniProtKB-EC"/>
</dbReference>
<dbReference type="AlphaFoldDB" id="A0A017T7K1"/>
<evidence type="ECO:0000313" key="8">
    <source>
        <dbReference type="Proteomes" id="UP000019678"/>
    </source>
</evidence>
<protein>
    <recommendedName>
        <fullName evidence="2">inorganic diphosphatase</fullName>
        <ecNumber evidence="2">3.6.1.1</ecNumber>
    </recommendedName>
</protein>
<dbReference type="Pfam" id="PF00719">
    <property type="entry name" value="Pyrophosphatase"/>
    <property type="match status" value="1"/>
</dbReference>
<dbReference type="Proteomes" id="UP000019678">
    <property type="component" value="Unassembled WGS sequence"/>
</dbReference>
<keyword evidence="5" id="KW-0460">Magnesium</keyword>
<sequence>MDLSRLPPRNAKGHVHVVVESPRGSSVKLKYDAALQAFTLSRPLPLGVTYPFEWGFIPSTSAADGDPLDAMALLEGPSYPGVVLACIPIGVVRVEQDADDGSGRQRNDRVIAVPVTSPRIEGIRDAVDLPERVRAELQQFFLTAVFFQRKNATLLGWAGHTEAEALIDESTRRAANKKSETEDSVAHEGGKKSEGGG</sequence>
<evidence type="ECO:0000256" key="4">
    <source>
        <dbReference type="ARBA" id="ARBA00022801"/>
    </source>
</evidence>
<dbReference type="Gene3D" id="3.90.80.10">
    <property type="entry name" value="Inorganic pyrophosphatase"/>
    <property type="match status" value="1"/>
</dbReference>
<evidence type="ECO:0000313" key="7">
    <source>
        <dbReference type="EMBL" id="EYF04962.1"/>
    </source>
</evidence>
<dbReference type="GO" id="GO:0005737">
    <property type="term" value="C:cytoplasm"/>
    <property type="evidence" value="ECO:0007669"/>
    <property type="project" value="InterPro"/>
</dbReference>
<evidence type="ECO:0000256" key="1">
    <source>
        <dbReference type="ARBA" id="ARBA00001946"/>
    </source>
</evidence>
<feature type="region of interest" description="Disordered" evidence="6">
    <location>
        <begin position="169"/>
        <end position="197"/>
    </location>
</feature>
<dbReference type="RefSeq" id="WP_231511567.1">
    <property type="nucleotide sequence ID" value="NZ_ASRX01000028.1"/>
</dbReference>
<proteinExistence type="predicted"/>
<dbReference type="eggNOG" id="COG0221">
    <property type="taxonomic scope" value="Bacteria"/>
</dbReference>
<organism evidence="7 8">
    <name type="scientific">Chondromyces apiculatus DSM 436</name>
    <dbReference type="NCBI Taxonomy" id="1192034"/>
    <lineage>
        <taxon>Bacteria</taxon>
        <taxon>Pseudomonadati</taxon>
        <taxon>Myxococcota</taxon>
        <taxon>Polyangia</taxon>
        <taxon>Polyangiales</taxon>
        <taxon>Polyangiaceae</taxon>
        <taxon>Chondromyces</taxon>
    </lineage>
</organism>
<evidence type="ECO:0000256" key="2">
    <source>
        <dbReference type="ARBA" id="ARBA00012146"/>
    </source>
</evidence>
<dbReference type="STRING" id="1192034.CAP_3773"/>
<evidence type="ECO:0000256" key="6">
    <source>
        <dbReference type="SAM" id="MobiDB-lite"/>
    </source>
</evidence>
<dbReference type="PANTHER" id="PTHR10286">
    <property type="entry name" value="INORGANIC PYROPHOSPHATASE"/>
    <property type="match status" value="1"/>
</dbReference>
<dbReference type="PROSITE" id="PS00387">
    <property type="entry name" value="PPASE"/>
    <property type="match status" value="1"/>
</dbReference>
<dbReference type="GO" id="GO:0000287">
    <property type="term" value="F:magnesium ion binding"/>
    <property type="evidence" value="ECO:0007669"/>
    <property type="project" value="InterPro"/>
</dbReference>
<keyword evidence="3" id="KW-0479">Metal-binding</keyword>
<dbReference type="EMBL" id="ASRX01000028">
    <property type="protein sequence ID" value="EYF04962.1"/>
    <property type="molecule type" value="Genomic_DNA"/>
</dbReference>
<keyword evidence="4" id="KW-0378">Hydrolase</keyword>
<name>A0A017T7K1_9BACT</name>
<accession>A0A017T7K1</accession>
<keyword evidence="8" id="KW-1185">Reference proteome</keyword>
<dbReference type="EC" id="3.6.1.1" evidence="2"/>
<dbReference type="SUPFAM" id="SSF50324">
    <property type="entry name" value="Inorganic pyrophosphatase"/>
    <property type="match status" value="1"/>
</dbReference>
<comment type="cofactor">
    <cofactor evidence="1">
        <name>Mg(2+)</name>
        <dbReference type="ChEBI" id="CHEBI:18420"/>
    </cofactor>
</comment>